<accession>W7X8E1</accession>
<evidence type="ECO:0000256" key="4">
    <source>
        <dbReference type="ARBA" id="ARBA00022833"/>
    </source>
</evidence>
<sequence length="348" mass="39647">MDRYDQDYFLEDGMQTYYQSIQAITGSQIIRAYGVPPIQEAPSNEEITLRHIDSHLSNFGRSENRHMSQGLSNMSNVLTPKLQGHRTVNDLNSIVILPNKKEQLANAQNMQTSLQLIVQQNQNSQQLSINGTQPKSTSNHYLERQGSGFSVQNKVNLTDDDQTDQIQQDSNKQKALMASQQLQQKQNQQQYQQIQTLQQQQNNDKEYQNYPSTLDVLQGGQMQGSLLELTTNLLKDQQQNTNNDNQDNTQKQSNKIQSQKYINQNQATQTAVVFQNKSVTIVCPNCLKTVETVVNYTPSCKTHLVGLGFGLFGFICGLCLIPYYFQEKFQTAIHFCPQCNKELGRCEY</sequence>
<name>W7X8E1_TETTS</name>
<feature type="region of interest" description="Disordered" evidence="6">
    <location>
        <begin position="238"/>
        <end position="257"/>
    </location>
</feature>
<keyword evidence="3" id="KW-0479">Metal-binding</keyword>
<evidence type="ECO:0000256" key="7">
    <source>
        <dbReference type="SAM" id="Phobius"/>
    </source>
</evidence>
<feature type="domain" description="LITAF" evidence="8">
    <location>
        <begin position="263"/>
        <end position="348"/>
    </location>
</feature>
<keyword evidence="10" id="KW-1185">Reference proteome</keyword>
<evidence type="ECO:0000313" key="10">
    <source>
        <dbReference type="Proteomes" id="UP000009168"/>
    </source>
</evidence>
<dbReference type="Pfam" id="PF10601">
    <property type="entry name" value="zf-LITAF-like"/>
    <property type="match status" value="1"/>
</dbReference>
<feature type="transmembrane region" description="Helical" evidence="7">
    <location>
        <begin position="304"/>
        <end position="325"/>
    </location>
</feature>
<dbReference type="SMART" id="SM00714">
    <property type="entry name" value="LITAF"/>
    <property type="match status" value="1"/>
</dbReference>
<comment type="subcellular location">
    <subcellularLocation>
        <location evidence="1">Membrane</location>
        <topology evidence="1">Peripheral membrane protein</topology>
    </subcellularLocation>
</comment>
<dbReference type="GO" id="GO:0016020">
    <property type="term" value="C:membrane"/>
    <property type="evidence" value="ECO:0007669"/>
    <property type="project" value="UniProtKB-SubCell"/>
</dbReference>
<evidence type="ECO:0000256" key="2">
    <source>
        <dbReference type="ARBA" id="ARBA00005975"/>
    </source>
</evidence>
<evidence type="ECO:0000256" key="1">
    <source>
        <dbReference type="ARBA" id="ARBA00004170"/>
    </source>
</evidence>
<dbReference type="PANTHER" id="PTHR23292:SF6">
    <property type="entry name" value="FI16602P1-RELATED"/>
    <property type="match status" value="1"/>
</dbReference>
<dbReference type="PROSITE" id="PS51837">
    <property type="entry name" value="LITAF"/>
    <property type="match status" value="1"/>
</dbReference>
<evidence type="ECO:0000256" key="3">
    <source>
        <dbReference type="ARBA" id="ARBA00022723"/>
    </source>
</evidence>
<dbReference type="AlphaFoldDB" id="W7X8E1"/>
<evidence type="ECO:0000256" key="6">
    <source>
        <dbReference type="SAM" id="MobiDB-lite"/>
    </source>
</evidence>
<organism evidence="9 10">
    <name type="scientific">Tetrahymena thermophila (strain SB210)</name>
    <dbReference type="NCBI Taxonomy" id="312017"/>
    <lineage>
        <taxon>Eukaryota</taxon>
        <taxon>Sar</taxon>
        <taxon>Alveolata</taxon>
        <taxon>Ciliophora</taxon>
        <taxon>Intramacronucleata</taxon>
        <taxon>Oligohymenophorea</taxon>
        <taxon>Hymenostomatida</taxon>
        <taxon>Tetrahymenina</taxon>
        <taxon>Tetrahymenidae</taxon>
        <taxon>Tetrahymena</taxon>
    </lineage>
</organism>
<proteinExistence type="inferred from homology"/>
<dbReference type="Proteomes" id="UP000009168">
    <property type="component" value="Unassembled WGS sequence"/>
</dbReference>
<comment type="similarity">
    <text evidence="2">Belongs to the CDIP1/LITAF family.</text>
</comment>
<dbReference type="PANTHER" id="PTHR23292">
    <property type="entry name" value="LIPOPOLYSACCHARIDE-INDUCED TUMOR NECROSIS FACTOR-ALPHA FACTOR"/>
    <property type="match status" value="1"/>
</dbReference>
<feature type="compositionally biased region" description="Low complexity" evidence="6">
    <location>
        <begin position="238"/>
        <end position="255"/>
    </location>
</feature>
<keyword evidence="7" id="KW-0812">Transmembrane</keyword>
<keyword evidence="4" id="KW-0862">Zinc</keyword>
<dbReference type="InParanoid" id="W7X8E1"/>
<reference evidence="10" key="1">
    <citation type="journal article" date="2006" name="PLoS Biol.">
        <title>Macronuclear genome sequence of the ciliate Tetrahymena thermophila, a model eukaryote.</title>
        <authorList>
            <person name="Eisen J.A."/>
            <person name="Coyne R.S."/>
            <person name="Wu M."/>
            <person name="Wu D."/>
            <person name="Thiagarajan M."/>
            <person name="Wortman J.R."/>
            <person name="Badger J.H."/>
            <person name="Ren Q."/>
            <person name="Amedeo P."/>
            <person name="Jones K.M."/>
            <person name="Tallon L.J."/>
            <person name="Delcher A.L."/>
            <person name="Salzberg S.L."/>
            <person name="Silva J.C."/>
            <person name="Haas B.J."/>
            <person name="Majoros W.H."/>
            <person name="Farzad M."/>
            <person name="Carlton J.M."/>
            <person name="Smith R.K. Jr."/>
            <person name="Garg J."/>
            <person name="Pearlman R.E."/>
            <person name="Karrer K.M."/>
            <person name="Sun L."/>
            <person name="Manning G."/>
            <person name="Elde N.C."/>
            <person name="Turkewitz A.P."/>
            <person name="Asai D.J."/>
            <person name="Wilkes D.E."/>
            <person name="Wang Y."/>
            <person name="Cai H."/>
            <person name="Collins K."/>
            <person name="Stewart B.A."/>
            <person name="Lee S.R."/>
            <person name="Wilamowska K."/>
            <person name="Weinberg Z."/>
            <person name="Ruzzo W.L."/>
            <person name="Wloga D."/>
            <person name="Gaertig J."/>
            <person name="Frankel J."/>
            <person name="Tsao C.-C."/>
            <person name="Gorovsky M.A."/>
            <person name="Keeling P.J."/>
            <person name="Waller R.F."/>
            <person name="Patron N.J."/>
            <person name="Cherry J.M."/>
            <person name="Stover N.A."/>
            <person name="Krieger C.J."/>
            <person name="del Toro C."/>
            <person name="Ryder H.F."/>
            <person name="Williamson S.C."/>
            <person name="Barbeau R.A."/>
            <person name="Hamilton E.P."/>
            <person name="Orias E."/>
        </authorList>
    </citation>
    <scope>NUCLEOTIDE SEQUENCE [LARGE SCALE GENOMIC DNA]</scope>
    <source>
        <strain evidence="10">SB210</strain>
    </source>
</reference>
<gene>
    <name evidence="9" type="ORF">TTHERM_000143739</name>
</gene>
<evidence type="ECO:0000259" key="8">
    <source>
        <dbReference type="PROSITE" id="PS51837"/>
    </source>
</evidence>
<evidence type="ECO:0000256" key="5">
    <source>
        <dbReference type="ARBA" id="ARBA00023136"/>
    </source>
</evidence>
<keyword evidence="5 7" id="KW-0472">Membrane</keyword>
<dbReference type="RefSeq" id="XP_012651796.1">
    <property type="nucleotide sequence ID" value="XM_012796342.1"/>
</dbReference>
<protein>
    <submittedName>
        <fullName evidence="9">LITAF-like zinc ribbon domain protein</fullName>
    </submittedName>
</protein>
<keyword evidence="7" id="KW-1133">Transmembrane helix</keyword>
<dbReference type="KEGG" id="tet:TTHERM_000143739"/>
<dbReference type="GeneID" id="24437491"/>
<dbReference type="EMBL" id="GG662793">
    <property type="protein sequence ID" value="EWS75650.1"/>
    <property type="molecule type" value="Genomic_DNA"/>
</dbReference>
<dbReference type="InterPro" id="IPR006629">
    <property type="entry name" value="LITAF"/>
</dbReference>
<evidence type="ECO:0000313" key="9">
    <source>
        <dbReference type="EMBL" id="EWS75650.1"/>
    </source>
</evidence>
<dbReference type="InterPro" id="IPR037519">
    <property type="entry name" value="LITAF_fam"/>
</dbReference>
<dbReference type="GO" id="GO:0008270">
    <property type="term" value="F:zinc ion binding"/>
    <property type="evidence" value="ECO:0007669"/>
    <property type="project" value="TreeGrafter"/>
</dbReference>